<feature type="domain" description="ASX DEUBAD" evidence="2">
    <location>
        <begin position="32"/>
        <end position="174"/>
    </location>
</feature>
<evidence type="ECO:0000313" key="4">
    <source>
        <dbReference type="Proteomes" id="UP001206595"/>
    </source>
</evidence>
<evidence type="ECO:0000256" key="1">
    <source>
        <dbReference type="SAM" id="MobiDB-lite"/>
    </source>
</evidence>
<dbReference type="InterPro" id="IPR028020">
    <property type="entry name" value="ASX_DEUBAD_dom"/>
</dbReference>
<dbReference type="Pfam" id="PF13919">
    <property type="entry name" value="ASXH"/>
    <property type="match status" value="1"/>
</dbReference>
<dbReference type="GeneID" id="75913208"/>
<feature type="region of interest" description="Disordered" evidence="1">
    <location>
        <begin position="1"/>
        <end position="27"/>
    </location>
</feature>
<evidence type="ECO:0000259" key="2">
    <source>
        <dbReference type="Pfam" id="PF13919"/>
    </source>
</evidence>
<name>A0AAD5ED39_UMBRA</name>
<keyword evidence="4" id="KW-1185">Reference proteome</keyword>
<organism evidence="3 4">
    <name type="scientific">Umbelopsis ramanniana AG</name>
    <dbReference type="NCBI Taxonomy" id="1314678"/>
    <lineage>
        <taxon>Eukaryota</taxon>
        <taxon>Fungi</taxon>
        <taxon>Fungi incertae sedis</taxon>
        <taxon>Mucoromycota</taxon>
        <taxon>Mucoromycotina</taxon>
        <taxon>Umbelopsidomycetes</taxon>
        <taxon>Umbelopsidales</taxon>
        <taxon>Umbelopsidaceae</taxon>
        <taxon>Umbelopsis</taxon>
    </lineage>
</organism>
<reference evidence="3" key="1">
    <citation type="submission" date="2021-06" db="EMBL/GenBank/DDBJ databases">
        <authorList>
            <consortium name="DOE Joint Genome Institute"/>
            <person name="Mondo S.J."/>
            <person name="Amses K.R."/>
            <person name="Simmons D.R."/>
            <person name="Longcore J.E."/>
            <person name="Seto K."/>
            <person name="Alves G.H."/>
            <person name="Bonds A.E."/>
            <person name="Quandt C.A."/>
            <person name="Davis W.J."/>
            <person name="Chang Y."/>
            <person name="Letcher P.M."/>
            <person name="Powell M.J."/>
            <person name="Kuo A."/>
            <person name="Labutti K."/>
            <person name="Pangilinan J."/>
            <person name="Andreopoulos W."/>
            <person name="Tritt A."/>
            <person name="Riley R."/>
            <person name="Hundley H."/>
            <person name="Johnson J."/>
            <person name="Lipzen A."/>
            <person name="Barry K."/>
            <person name="Berbee M.L."/>
            <person name="Buchler N.E."/>
            <person name="Grigoriev I.V."/>
            <person name="Spatafora J.W."/>
            <person name="Stajich J.E."/>
            <person name="James T.Y."/>
        </authorList>
    </citation>
    <scope>NUCLEOTIDE SEQUENCE</scope>
    <source>
        <strain evidence="3">AG</strain>
    </source>
</reference>
<sequence length="304" mass="34939">MAFRSVRKRDDDISQYHKPNYGSGYPEHPSIKKTKLDTWSLDYLLRNPESTMADVDLKTIICPASFQILPPQDRSDLLDYLPYFVKVFVRRAVSPSDAIISRTETTIRPKSDQETLQLRLDPNWEEMPDKSLWNDGAFLEAMVQWQELLKRGQFLHTSNDLDLTNDEDKNLAFDAYWGDLGEREKMHNVAGDSKNITLKDMCRLELIKVNDVLIYKRNFSASKVIVDLSMQVVKASGSSGLSIQLGGQVYEDFETPTALETKILDYHGRVTKEKRPNGNAFKSIRLVRNNKDMGRLFDIRKGLL</sequence>
<dbReference type="RefSeq" id="XP_051445988.1">
    <property type="nucleotide sequence ID" value="XM_051587863.1"/>
</dbReference>
<dbReference type="AlphaFoldDB" id="A0AAD5ED39"/>
<protein>
    <recommendedName>
        <fullName evidence="2">ASX DEUBAD domain-containing protein</fullName>
    </recommendedName>
</protein>
<dbReference type="EMBL" id="MU620908">
    <property type="protein sequence ID" value="KAI8580984.1"/>
    <property type="molecule type" value="Genomic_DNA"/>
</dbReference>
<dbReference type="Proteomes" id="UP001206595">
    <property type="component" value="Unassembled WGS sequence"/>
</dbReference>
<proteinExistence type="predicted"/>
<evidence type="ECO:0000313" key="3">
    <source>
        <dbReference type="EMBL" id="KAI8580984.1"/>
    </source>
</evidence>
<reference evidence="3" key="2">
    <citation type="journal article" date="2022" name="Proc. Natl. Acad. Sci. U.S.A.">
        <title>Diploid-dominant life cycles characterize the early evolution of Fungi.</title>
        <authorList>
            <person name="Amses K.R."/>
            <person name="Simmons D.R."/>
            <person name="Longcore J.E."/>
            <person name="Mondo S.J."/>
            <person name="Seto K."/>
            <person name="Jeronimo G.H."/>
            <person name="Bonds A.E."/>
            <person name="Quandt C.A."/>
            <person name="Davis W.J."/>
            <person name="Chang Y."/>
            <person name="Federici B.A."/>
            <person name="Kuo A."/>
            <person name="LaButti K."/>
            <person name="Pangilinan J."/>
            <person name="Andreopoulos W."/>
            <person name="Tritt A."/>
            <person name="Riley R."/>
            <person name="Hundley H."/>
            <person name="Johnson J."/>
            <person name="Lipzen A."/>
            <person name="Barry K."/>
            <person name="Lang B.F."/>
            <person name="Cuomo C.A."/>
            <person name="Buchler N.E."/>
            <person name="Grigoriev I.V."/>
            <person name="Spatafora J.W."/>
            <person name="Stajich J.E."/>
            <person name="James T.Y."/>
        </authorList>
    </citation>
    <scope>NUCLEOTIDE SEQUENCE</scope>
    <source>
        <strain evidence="3">AG</strain>
    </source>
</reference>
<accession>A0AAD5ED39</accession>
<gene>
    <name evidence="3" type="ORF">K450DRAFT_234066</name>
</gene>
<comment type="caution">
    <text evidence="3">The sequence shown here is derived from an EMBL/GenBank/DDBJ whole genome shotgun (WGS) entry which is preliminary data.</text>
</comment>